<evidence type="ECO:0000313" key="1">
    <source>
        <dbReference type="EMBL" id="BAR61866.1"/>
    </source>
</evidence>
<dbReference type="EMBL" id="AP014685">
    <property type="protein sequence ID" value="BAR61866.1"/>
    <property type="molecule type" value="Genomic_DNA"/>
</dbReference>
<organism evidence="1 2">
    <name type="scientific">Bradyrhizobium diazoefficiens</name>
    <dbReference type="NCBI Taxonomy" id="1355477"/>
    <lineage>
        <taxon>Bacteria</taxon>
        <taxon>Pseudomonadati</taxon>
        <taxon>Pseudomonadota</taxon>
        <taxon>Alphaproteobacteria</taxon>
        <taxon>Hyphomicrobiales</taxon>
        <taxon>Nitrobacteraceae</taxon>
        <taxon>Bradyrhizobium</taxon>
    </lineage>
</organism>
<name>A0A0E4FZK6_9BRAD</name>
<evidence type="ECO:0000313" key="2">
    <source>
        <dbReference type="Proteomes" id="UP000063308"/>
    </source>
</evidence>
<protein>
    <submittedName>
        <fullName evidence="1">Uncharacterized protein</fullName>
    </submittedName>
</protein>
<sequence>MSKANSKSNNPWIYVIKNEDGLLQPYANYDREAFEQMPFNKVLRVNVAQQRSQPRHRLYRVLLRQVVKNTDMFVSEDSLHKTLLLGCGVTEPIMTTAGEIIMIPSSTAFDAMKEEVFKAYFDEAVNIISTHIIPGVDIDELLDEARTEANWKEAA</sequence>
<proteinExistence type="predicted"/>
<accession>A0A0E4FZK6</accession>
<dbReference type="AlphaFoldDB" id="A0A0E4FZK6"/>
<reference evidence="1 2" key="1">
    <citation type="submission" date="2014-11" db="EMBL/GenBank/DDBJ databases">
        <title>Symbiosis island explosion on the genome of extra-slow-growing strains of soybean bradyrhizobia with massive insertion sequences.</title>
        <authorList>
            <person name="Iida T."/>
            <person name="Minamisawa K."/>
        </authorList>
    </citation>
    <scope>NUCLEOTIDE SEQUENCE [LARGE SCALE GENOMIC DNA]</scope>
    <source>
        <strain evidence="1 2">NK6</strain>
    </source>
</reference>
<dbReference type="Proteomes" id="UP000063308">
    <property type="component" value="Chromosome"/>
</dbReference>
<gene>
    <name evidence="1" type="ORF">NK6_8719</name>
</gene>